<evidence type="ECO:0000313" key="3">
    <source>
        <dbReference type="EMBL" id="CAF3891965.1"/>
    </source>
</evidence>
<evidence type="ECO:0000256" key="1">
    <source>
        <dbReference type="SAM" id="MobiDB-lite"/>
    </source>
</evidence>
<comment type="caution">
    <text evidence="3">The sequence shown here is derived from an EMBL/GenBank/DDBJ whole genome shotgun (WGS) entry which is preliminary data.</text>
</comment>
<feature type="transmembrane region" description="Helical" evidence="2">
    <location>
        <begin position="3325"/>
        <end position="3343"/>
    </location>
</feature>
<keyword evidence="2" id="KW-0812">Transmembrane</keyword>
<feature type="transmembrane region" description="Helical" evidence="2">
    <location>
        <begin position="3253"/>
        <end position="3273"/>
    </location>
</feature>
<dbReference type="Proteomes" id="UP000681967">
    <property type="component" value="Unassembled WGS sequence"/>
</dbReference>
<name>A0A8S2LC00_9BILA</name>
<keyword evidence="2" id="KW-1133">Transmembrane helix</keyword>
<gene>
    <name evidence="3" type="ORF">BYL167_LOCUS8007</name>
</gene>
<sequence length="3406" mass="390942">MYQTTASDSTNGNSSATLYTQSTHLSFKLAQTDTWTNLLQKFNLQESRSISITQLTSSNDYQLALRCTDGLRIFQFLPQQNTWKQILYEEDFCDNNGFDKACYPVQFWKIPSLNKEILISRVQRGFYFADYDISQQKLHGLAQDTLFPDSSRWYDERNQLQWGSFYGSNTPLGLFTRHIEQGVRFYILNPNGFQDKQRPIWKDEKTNKSLSSLLSPTVNDDHFEFADIRSNGTTNIIRQNDQGLSIYGFQMTIEGFVFTELIKTNLCNKDSGWRPGRDKLWFVRLTKSQFSNLVLLQFDGLRVYQYVEEEKRFDCLNHDTSMAERFGWNKEHSDSLLFDDINGGGLMQMIYTGPRGLTICSFNPDTRNWENNLNPDQINLQNKYAIPFMCIPSNRCPTQASILITKYNGKLNCLTIEKEIVQSNLVENVSVSNLKPSSSTPSNSQEMKVLKSRLVPPQGELMDRPKSVSFLRDTLDIKPLLSAVNTNTGKLDFTLPFLSLSTGSSGLQMQLALRYQGINQHASILGVGWSLVEDYIAVDYQGNVDPLTHRYYWITSHGSMPLLCRSSQIAHIQIFRLATSYDLFLIKSLNVNSLPDIQENAIILVGPIENNDYYAYRIQNNQWLRNTEDNQLNKTLIKNIDVNNLQPVNPNGLIQITDKNFKKIVKIIRMATLNENYFDMNITYYSDKKYWEMKTLEGEKRIYGNAEQKIGATDAIAWIIGWENWLGIGNDTKYQKRYPVRWHLKEIHGYEAEKITYNYETVQRQVGNESFTQSVYLKSISDNYNSTVQFNYEKKFLEEYQEPILNDGDGNLKFSSTFGQYLKNIIITTRVNIQTIEFKYQLQNQIRQLVALSQLEDTGQDPILAFSYKDYDSSTQLDQIRLPSGEKLNFIYHINKLERIGHSLDLYSGQYVLREQPQITSGPNYLILSEVCGGTLNFKILQIDKSPFVNSPSTQRVSMYRAFACQDYFGFIIKTYDNTFTLSLYHRGSSGEWLVKPKQYSTSDLKIQWVDNVLIIVNPQQQIIIIDWNLEQQVWQDKVLSRPANVSQNSQIFFAINQSLVVIYDDQHLWIGHRDLNKNWQTKFLKNIPNYLSKSKQTLEKFELNSASSEKIYDYLKQYVLQSYNNIICLSSWQEENDNLKSVISIFILDSNYNIRFEKLNTVIQQESYKEIFSKSQEQEFIKDEKITYRLMYQKCNNKFRVVFEPQEVTKEVKDEKVKLLRLYQLNNQEIKVTIQGVKGFVLYNQQTGKWFTDMTENLRIDSQSVAEYFQDILLVDLTKYLPQLNINQITCGNKKWLFDGYQWQEKVIDEDILQGNKFVYTLGQDYILHKANKEASFKLYKQDAKGQATGDCLFDFTAWSLENIYNGYPNYIAYKPKDNCIFILPIKKKKIGTAYFVADGNLTPWSNSQLLVISQSNSQEESSQIFTIYSNPGRCESYRDPVIVETNLEIGNEKRHSGYHYYKQSASITNEIIMYSKTDTIPGADKLRHGWIENNNESDNVQRRYFNAKKEEISAPLENKKPYNSRDNSDSESLPDPKTSLFINKTNLEIAQFYNANLLDEEAAYLGFESYEIDYALGWNYQRQNLIKNDWSLTGEYCLRLKNKNDFLLRTFNPKTQDRSYQAACWMRTTNTNAETIDAFKAIIKTNKKDIIGIVTANLLICRGEWCYFEINIDLPQIKNDGALAPIYSATLNNKLYFFQEDAIKIEEEQNPGFSALGISRSTATEQLFSNAHDLELRSLVAPEIQIAFLQNTLPDVMANKSTYKHIHEQYKQYQENVNQCVYQINDNIGLKENQRLDFMNLLEHIKQQPKHKVYYQQLNELKVISDRIKVELENYSKAEDTFKDFIKHVIATHDYLTYFINTLDDQTIITSAFDAIARLNNIRFYIWKTNSNNELILFRTNEEKVIKPQQTVHLSYPTNTAPFQKLIDVTNKCLSKDKRESLRRGHENLLIDLIVQPTNDYSLDIDHIRFSPRDQQFYARVYHPQTYQVTALLDGNGSIKYMFYNQQYEPLAVMDWNKYLNELSIHGRHGTALQFGSTLGREQPRSQMKIKPMHGFYEDFSKTSFEEKWLIETINNWKRMPGCLSHTGKSRDSLILQNEWLDEYSAGFRVLLDLKSDAKIEIKCHQHSIIVECLNSGKTNLIVNHKSISSVPSCGEYLIVAEGNRLWLWINGQLQIDQAFTVRVNNSNYLSLNLTGNISLNQLFLFSKAAIDVVYKNILDEELQTIQLESSRSAIVSQTLYDDLGRQAIVIKPTQIIVDDDKPLLAFQNDFIQNGFIHQNNSVWRTGKLIGTVNKFNPKDEGYCYSEVRYADNPLNEKISTGQPGRLFRVDEIGCLKYTRDAQSSFINLLFPSTKGYSAQVCIQPNGTKQITVLDLHGNQVALYVYTNMGNNLLTTYEYNDEDRLIKVLPPAYHAHHDIGTLGQVIPYAQLMNQWQTNEQQGKLQNKFSTRMAYDNDGQVIERISPDTSKQILIYSREKLLRFILQHDINGKPCRVVYNQYDTRGDLASQGYSTEYLCQEDLQNLANNYGDLPKAILYLQTAKNNNSTNASFRSKSVVSIITQLGGIWRESSTYLHEGKLSTREITTFSDNIPHTHRVDYTYFGEHVSSITYPMLYKNQPLIVVYSRNKQSRITAIGTPDNAEQWAKFNYAAHGQVSDEMHISNSFATHYDYNSPGYLETLQNKYLNETVYYTEGSYGQGGFFDGTIARTQFKALWFDHCDRRRLSLSPETFRQRLETAGTHITLKQAEYYLQLLENAGFLDKNRHVIKAFLPRESALYLPRECGGTFGYKLAELLNECFTQDYGHQYSYGNHMELVKAKYIVGDKSLKPIQPSSFEEKSSGITSKDSQLIWEILVDENYIQPDNDDGIHLQGKVNTDRWIDYEALKKNLGKFADYDHLLATVLQKYISQRAILLFEKFQKIFLTWLQVDADTQPKSIAIYLETAKDIWTILSNKGYLYSTNKSCSLFKEEFYQKLKNYQIFIPEIVGVLQEHASCQMGESACDVEAYMIDENGNHRHYWTEWDEETGLYNYHARLYDPAIGRFYQIDPQEQYASPYKYAGNSPVSMIDPSGEIAFLPIMIGLGLLGGYLGGSAANNNWCPWEWDMTKAGTYIGIGGGILTGALAPVGIVASLSTLVALGLTAAGAIATGGLIGAATMYLGMAAANNNWNPVQWQWTRPMTWSSGFQGFVFGASAIGGIGAWHQYYTTLGVGKWVLAISSGTLSVGMAYLSCAAANGSFSVKQWRLSPGTVFAGLGGAFGGFMAPLGFVYTGKFISSFQTANARLLIGCATIASGGGTCYLFGSAANNSFTSWDMSSPKTYESIIGGLLLGISLPGLPKAFKDGLKNTSKGWTRIKNQEHFRNKMYELDQRLANEILDKVDAQVRDQNPKAPKPTKDGAICIAT</sequence>
<feature type="transmembrane region" description="Helical" evidence="2">
    <location>
        <begin position="3138"/>
        <end position="3162"/>
    </location>
</feature>
<dbReference type="Gene3D" id="2.180.10.10">
    <property type="entry name" value="RHS repeat-associated core"/>
    <property type="match status" value="2"/>
</dbReference>
<feature type="region of interest" description="Disordered" evidence="1">
    <location>
        <begin position="1517"/>
        <end position="1539"/>
    </location>
</feature>
<dbReference type="InterPro" id="IPR050708">
    <property type="entry name" value="T6SS_VgrG/RHS"/>
</dbReference>
<keyword evidence="2" id="KW-0472">Membrane</keyword>
<proteinExistence type="predicted"/>
<feature type="transmembrane region" description="Helical" evidence="2">
    <location>
        <begin position="3182"/>
        <end position="3204"/>
    </location>
</feature>
<feature type="non-terminal residue" evidence="3">
    <location>
        <position position="3406"/>
    </location>
</feature>
<evidence type="ECO:0000313" key="4">
    <source>
        <dbReference type="Proteomes" id="UP000681967"/>
    </source>
</evidence>
<feature type="transmembrane region" description="Helical" evidence="2">
    <location>
        <begin position="3285"/>
        <end position="3305"/>
    </location>
</feature>
<accession>A0A8S2LC00</accession>
<dbReference type="PANTHER" id="PTHR32305">
    <property type="match status" value="1"/>
</dbReference>
<dbReference type="NCBIfam" id="TIGR03696">
    <property type="entry name" value="Rhs_assc_core"/>
    <property type="match status" value="1"/>
</dbReference>
<organism evidence="3 4">
    <name type="scientific">Rotaria magnacalcarata</name>
    <dbReference type="NCBI Taxonomy" id="392030"/>
    <lineage>
        <taxon>Eukaryota</taxon>
        <taxon>Metazoa</taxon>
        <taxon>Spiralia</taxon>
        <taxon>Gnathifera</taxon>
        <taxon>Rotifera</taxon>
        <taxon>Eurotatoria</taxon>
        <taxon>Bdelloidea</taxon>
        <taxon>Philodinida</taxon>
        <taxon>Philodinidae</taxon>
        <taxon>Rotaria</taxon>
    </lineage>
</organism>
<dbReference type="InterPro" id="IPR022385">
    <property type="entry name" value="Rhs_assc_core"/>
</dbReference>
<reference evidence="3" key="1">
    <citation type="submission" date="2021-02" db="EMBL/GenBank/DDBJ databases">
        <authorList>
            <person name="Nowell W R."/>
        </authorList>
    </citation>
    <scope>NUCLEOTIDE SEQUENCE</scope>
</reference>
<dbReference type="EMBL" id="CAJOBH010002140">
    <property type="protein sequence ID" value="CAF3891965.1"/>
    <property type="molecule type" value="Genomic_DNA"/>
</dbReference>
<feature type="transmembrane region" description="Helical" evidence="2">
    <location>
        <begin position="3111"/>
        <end position="3131"/>
    </location>
</feature>
<dbReference type="PANTHER" id="PTHR32305:SF15">
    <property type="entry name" value="PROTEIN RHSA-RELATED"/>
    <property type="match status" value="1"/>
</dbReference>
<protein>
    <submittedName>
        <fullName evidence="3">Uncharacterized protein</fullName>
    </submittedName>
</protein>
<evidence type="ECO:0000256" key="2">
    <source>
        <dbReference type="SAM" id="Phobius"/>
    </source>
</evidence>